<dbReference type="InterPro" id="IPR011712">
    <property type="entry name" value="Sig_transdc_His_kin_sub3_dim/P"/>
</dbReference>
<feature type="domain" description="PAC" evidence="9">
    <location>
        <begin position="584"/>
        <end position="636"/>
    </location>
</feature>
<feature type="domain" description="PAS" evidence="8">
    <location>
        <begin position="528"/>
        <end position="581"/>
    </location>
</feature>
<dbReference type="SMART" id="SM00086">
    <property type="entry name" value="PAC"/>
    <property type="match status" value="3"/>
</dbReference>
<dbReference type="InterPro" id="IPR000014">
    <property type="entry name" value="PAS"/>
</dbReference>
<dbReference type="InterPro" id="IPR035965">
    <property type="entry name" value="PAS-like_dom_sf"/>
</dbReference>
<evidence type="ECO:0000259" key="8">
    <source>
        <dbReference type="PROSITE" id="PS50112"/>
    </source>
</evidence>
<dbReference type="InterPro" id="IPR003594">
    <property type="entry name" value="HATPase_dom"/>
</dbReference>
<accession>A0ABS3Z107</accession>
<feature type="domain" description="Histidine kinase" evidence="7">
    <location>
        <begin position="666"/>
        <end position="855"/>
    </location>
</feature>
<dbReference type="RefSeq" id="WP_209141908.1">
    <property type="nucleotide sequence ID" value="NZ_JAGHKO010000011.1"/>
</dbReference>
<dbReference type="Pfam" id="PF13426">
    <property type="entry name" value="PAS_9"/>
    <property type="match status" value="3"/>
</dbReference>
<evidence type="ECO:0000256" key="6">
    <source>
        <dbReference type="SAM" id="Coils"/>
    </source>
</evidence>
<dbReference type="SUPFAM" id="SSF55785">
    <property type="entry name" value="PYP-like sensor domain (PAS domain)"/>
    <property type="match status" value="4"/>
</dbReference>
<dbReference type="Proteomes" id="UP000677244">
    <property type="component" value="Unassembled WGS sequence"/>
</dbReference>
<dbReference type="PROSITE" id="PS50112">
    <property type="entry name" value="PAS"/>
    <property type="match status" value="3"/>
</dbReference>
<keyword evidence="5" id="KW-0418">Kinase</keyword>
<comment type="caution">
    <text evidence="10">The sequence shown here is derived from an EMBL/GenBank/DDBJ whole genome shotgun (WGS) entry which is preliminary data.</text>
</comment>
<feature type="coiled-coil region" evidence="6">
    <location>
        <begin position="627"/>
        <end position="665"/>
    </location>
</feature>
<gene>
    <name evidence="10" type="ORF">J7I42_26470</name>
</gene>
<dbReference type="PROSITE" id="PS50109">
    <property type="entry name" value="HIS_KIN"/>
    <property type="match status" value="1"/>
</dbReference>
<dbReference type="InterPro" id="IPR000700">
    <property type="entry name" value="PAS-assoc_C"/>
</dbReference>
<evidence type="ECO:0000256" key="5">
    <source>
        <dbReference type="ARBA" id="ARBA00022777"/>
    </source>
</evidence>
<evidence type="ECO:0000313" key="11">
    <source>
        <dbReference type="Proteomes" id="UP000677244"/>
    </source>
</evidence>
<evidence type="ECO:0000259" key="7">
    <source>
        <dbReference type="PROSITE" id="PS50109"/>
    </source>
</evidence>
<dbReference type="EC" id="2.7.13.3" evidence="2"/>
<sequence length="855" mass="97450">MRAQPKYKKEKAPVIRSTNNPQLSPVLNSLDVGILFADREGFIFDMNNSFCRILGYERDELIGKYFLTLVPEPQHDCTLLTFTEAMGSPNPRPAEAEFPVQSKDGYIFGANCKLTVITKPDGGRYMIGSITDVTEINNYKQLLDETELAAGIGGWLLDVQLNQFSFTDGMYKLLNLPKYTIIDWEDVHSFVGKEAYLQLKQAIQKAIDKGTHFDLELDCGTLNNPKWVRAIGEPKQVFNKTIQLFGTFQNITQQKLSEQTIYLEQAKYRAIMNSGLFGYVLAIPGGPILEMNAKACEMFGYNEEEFKKIGRKGMILHTKQYLDLVDKGFRIGYVRGEQIGIKKNGEQFPSEFSAVWFKDLNGDDRISILVQDISDRKKAEGKLKKLSQIAREAVCPIVVVGIDKKIEWINPAFTRITEYTLKEVIGRALEDFLYGPETDQQVIKGFNENRKKGRIYNSEILIYTKSGHKVWFTIQAQPRFNKQGELIGYFSICIDCTERKLSEIKILHNQHILKQAEHLASLGSWEFDLKTNQTTWSDELYRIFGFRPEETMPTIENQMTIVHPDDLQYLLSSIKNTMNGSGEFDIEIRIIRPDGDTRNIRSQGHLIKNNQGDPEKLFGIIYDITEQKAAEEKLHEQESELAKVKLNQQRQIARATINAQEQERSEIGKELHDNVNQILASARLFLSTSLQENEERETFANKAAEHIHLAIEEIRKLSHALVSPSATDIGIIETINDMIKDVRATRKIDICFDHSGFHESKLDNGLKLTLYRIVQEQMSNILKYAEASHIDINIKEYRKKLTLLIIDNGKGFNPAAKRKGIGLNNIINRAEVFNGKVNIHSAPGQGCMLQVEFDK</sequence>
<feature type="domain" description="PAC" evidence="9">
    <location>
        <begin position="456"/>
        <end position="508"/>
    </location>
</feature>
<dbReference type="CDD" id="cd16917">
    <property type="entry name" value="HATPase_UhpB-NarQ-NarX-like"/>
    <property type="match status" value="1"/>
</dbReference>
<keyword evidence="4" id="KW-0808">Transferase</keyword>
<dbReference type="Gene3D" id="2.10.70.100">
    <property type="match status" value="1"/>
</dbReference>
<dbReference type="InterPro" id="IPR013655">
    <property type="entry name" value="PAS_fold_3"/>
</dbReference>
<dbReference type="PANTHER" id="PTHR43304">
    <property type="entry name" value="PHYTOCHROME-LIKE PROTEIN CPH1"/>
    <property type="match status" value="1"/>
</dbReference>
<evidence type="ECO:0000313" key="10">
    <source>
        <dbReference type="EMBL" id="MBO9203857.1"/>
    </source>
</evidence>
<evidence type="ECO:0000256" key="2">
    <source>
        <dbReference type="ARBA" id="ARBA00012438"/>
    </source>
</evidence>
<evidence type="ECO:0000259" key="9">
    <source>
        <dbReference type="PROSITE" id="PS50113"/>
    </source>
</evidence>
<dbReference type="Pfam" id="PF08447">
    <property type="entry name" value="PAS_3"/>
    <property type="match status" value="1"/>
</dbReference>
<dbReference type="SUPFAM" id="SSF55874">
    <property type="entry name" value="ATPase domain of HSP90 chaperone/DNA topoisomerase II/histidine kinase"/>
    <property type="match status" value="1"/>
</dbReference>
<dbReference type="SMART" id="SM00091">
    <property type="entry name" value="PAS"/>
    <property type="match status" value="4"/>
</dbReference>
<dbReference type="CDD" id="cd00130">
    <property type="entry name" value="PAS"/>
    <property type="match status" value="4"/>
</dbReference>
<dbReference type="InterPro" id="IPR052162">
    <property type="entry name" value="Sensor_kinase/Photoreceptor"/>
</dbReference>
<keyword evidence="11" id="KW-1185">Reference proteome</keyword>
<dbReference type="PANTHER" id="PTHR43304:SF1">
    <property type="entry name" value="PAC DOMAIN-CONTAINING PROTEIN"/>
    <property type="match status" value="1"/>
</dbReference>
<dbReference type="Gene3D" id="3.30.450.20">
    <property type="entry name" value="PAS domain"/>
    <property type="match status" value="5"/>
</dbReference>
<evidence type="ECO:0000256" key="4">
    <source>
        <dbReference type="ARBA" id="ARBA00022679"/>
    </source>
</evidence>
<dbReference type="Pfam" id="PF02518">
    <property type="entry name" value="HATPase_c"/>
    <property type="match status" value="1"/>
</dbReference>
<dbReference type="InterPro" id="IPR001610">
    <property type="entry name" value="PAC"/>
</dbReference>
<proteinExistence type="predicted"/>
<dbReference type="Pfam" id="PF07730">
    <property type="entry name" value="HisKA_3"/>
    <property type="match status" value="1"/>
</dbReference>
<comment type="catalytic activity">
    <reaction evidence="1">
        <text>ATP + protein L-histidine = ADP + protein N-phospho-L-histidine.</text>
        <dbReference type="EC" id="2.7.13.3"/>
    </reaction>
</comment>
<organism evidence="10 11">
    <name type="scientific">Niastella soli</name>
    <dbReference type="NCBI Taxonomy" id="2821487"/>
    <lineage>
        <taxon>Bacteria</taxon>
        <taxon>Pseudomonadati</taxon>
        <taxon>Bacteroidota</taxon>
        <taxon>Chitinophagia</taxon>
        <taxon>Chitinophagales</taxon>
        <taxon>Chitinophagaceae</taxon>
        <taxon>Niastella</taxon>
    </lineage>
</organism>
<feature type="domain" description="PAS" evidence="8">
    <location>
        <begin position="382"/>
        <end position="453"/>
    </location>
</feature>
<protein>
    <recommendedName>
        <fullName evidence="2">histidine kinase</fullName>
        <ecNumber evidence="2">2.7.13.3</ecNumber>
    </recommendedName>
</protein>
<dbReference type="InterPro" id="IPR005467">
    <property type="entry name" value="His_kinase_dom"/>
</dbReference>
<dbReference type="EMBL" id="JAGHKO010000011">
    <property type="protein sequence ID" value="MBO9203857.1"/>
    <property type="molecule type" value="Genomic_DNA"/>
</dbReference>
<dbReference type="InterPro" id="IPR036890">
    <property type="entry name" value="HATPase_C_sf"/>
</dbReference>
<reference evidence="10 11" key="1">
    <citation type="submission" date="2021-03" db="EMBL/GenBank/DDBJ databases">
        <title>Assistant Professor.</title>
        <authorList>
            <person name="Huq M.A."/>
        </authorList>
    </citation>
    <scope>NUCLEOTIDE SEQUENCE [LARGE SCALE GENOMIC DNA]</scope>
    <source>
        <strain evidence="10 11">MAH-29</strain>
    </source>
</reference>
<dbReference type="NCBIfam" id="TIGR00229">
    <property type="entry name" value="sensory_box"/>
    <property type="match status" value="4"/>
</dbReference>
<name>A0ABS3Z107_9BACT</name>
<keyword evidence="3" id="KW-0597">Phosphoprotein</keyword>
<keyword evidence="6" id="KW-0175">Coiled coil</keyword>
<feature type="domain" description="PAS" evidence="8">
    <location>
        <begin position="19"/>
        <end position="74"/>
    </location>
</feature>
<evidence type="ECO:0000256" key="1">
    <source>
        <dbReference type="ARBA" id="ARBA00000085"/>
    </source>
</evidence>
<evidence type="ECO:0000256" key="3">
    <source>
        <dbReference type="ARBA" id="ARBA00022553"/>
    </source>
</evidence>
<dbReference type="Gene3D" id="3.30.565.10">
    <property type="entry name" value="Histidine kinase-like ATPase, C-terminal domain"/>
    <property type="match status" value="1"/>
</dbReference>
<dbReference type="PROSITE" id="PS50113">
    <property type="entry name" value="PAC"/>
    <property type="match status" value="2"/>
</dbReference>